<evidence type="ECO:0000256" key="1">
    <source>
        <dbReference type="SAM" id="Phobius"/>
    </source>
</evidence>
<accession>A0ABT7ACZ4</accession>
<keyword evidence="4" id="KW-1185">Reference proteome</keyword>
<keyword evidence="1" id="KW-0472">Membrane</keyword>
<feature type="transmembrane region" description="Helical" evidence="1">
    <location>
        <begin position="9"/>
        <end position="34"/>
    </location>
</feature>
<protein>
    <submittedName>
        <fullName evidence="3">YdcF family protein</fullName>
    </submittedName>
</protein>
<dbReference type="Pfam" id="PF02698">
    <property type="entry name" value="DUF218"/>
    <property type="match status" value="1"/>
</dbReference>
<proteinExistence type="predicted"/>
<feature type="transmembrane region" description="Helical" evidence="1">
    <location>
        <begin position="40"/>
        <end position="62"/>
    </location>
</feature>
<dbReference type="InterPro" id="IPR051599">
    <property type="entry name" value="Cell_Envelope_Assoc"/>
</dbReference>
<dbReference type="InterPro" id="IPR014729">
    <property type="entry name" value="Rossmann-like_a/b/a_fold"/>
</dbReference>
<comment type="caution">
    <text evidence="3">The sequence shown here is derived from an EMBL/GenBank/DDBJ whole genome shotgun (WGS) entry which is preliminary data.</text>
</comment>
<dbReference type="Gene3D" id="3.40.50.620">
    <property type="entry name" value="HUPs"/>
    <property type="match status" value="1"/>
</dbReference>
<dbReference type="PANTHER" id="PTHR30336:SF4">
    <property type="entry name" value="ENVELOPE BIOGENESIS FACTOR ELYC"/>
    <property type="match status" value="1"/>
</dbReference>
<reference evidence="3 4" key="1">
    <citation type="submission" date="2023-05" db="EMBL/GenBank/DDBJ databases">
        <title>Chelatococcus sp. nov., a moderately thermophilic bacterium isolated from hot spring microbial mat.</title>
        <authorList>
            <person name="Hu C.-J."/>
            <person name="Li W.-J."/>
        </authorList>
    </citation>
    <scope>NUCLEOTIDE SEQUENCE [LARGE SCALE GENOMIC DNA]</scope>
    <source>
        <strain evidence="3 4">SYSU G07232</strain>
    </source>
</reference>
<gene>
    <name evidence="3" type="ORF">QNA08_03205</name>
</gene>
<evidence type="ECO:0000313" key="4">
    <source>
        <dbReference type="Proteomes" id="UP001321492"/>
    </source>
</evidence>
<dbReference type="PANTHER" id="PTHR30336">
    <property type="entry name" value="INNER MEMBRANE PROTEIN, PROBABLE PERMEASE"/>
    <property type="match status" value="1"/>
</dbReference>
<name>A0ABT7ACZ4_9HYPH</name>
<feature type="domain" description="DUF218" evidence="2">
    <location>
        <begin position="80"/>
        <end position="245"/>
    </location>
</feature>
<keyword evidence="1" id="KW-0812">Transmembrane</keyword>
<dbReference type="Proteomes" id="UP001321492">
    <property type="component" value="Unassembled WGS sequence"/>
</dbReference>
<dbReference type="InterPro" id="IPR003848">
    <property type="entry name" value="DUF218"/>
</dbReference>
<dbReference type="EMBL" id="JASJEV010000001">
    <property type="protein sequence ID" value="MDJ1157246.1"/>
    <property type="molecule type" value="Genomic_DNA"/>
</dbReference>
<keyword evidence="1" id="KW-1133">Transmembrane helix</keyword>
<organism evidence="3 4">
    <name type="scientific">Chelatococcus albus</name>
    <dbReference type="NCBI Taxonomy" id="3047466"/>
    <lineage>
        <taxon>Bacteria</taxon>
        <taxon>Pseudomonadati</taxon>
        <taxon>Pseudomonadota</taxon>
        <taxon>Alphaproteobacteria</taxon>
        <taxon>Hyphomicrobiales</taxon>
        <taxon>Chelatococcaceae</taxon>
        <taxon>Chelatococcus</taxon>
    </lineage>
</organism>
<sequence>MFFHLSKIIWYVTSPSNFLTLLLVGGTALLFTRYPRAGRALVAVAGVSLALLGATSLPRILLRPLEDRFPIFAEDGRPVDGIIVLGGAIGLARDQVRFTDAASRMTSAIELARRYPEARVVFTGGHTNVVTRVDYTEADAARRLFRSLGLDDARVIYESHSRNTWENARLTRQLVAPRRGERWLLVTSAYHMPRSMGIFRAIGFPVVPYPVDFHTEGKPGDFLRPFRTWSEGWRLADIGIKEWVGLAVYRLMGYTDALLPGPRP</sequence>
<evidence type="ECO:0000313" key="3">
    <source>
        <dbReference type="EMBL" id="MDJ1157246.1"/>
    </source>
</evidence>
<dbReference type="CDD" id="cd06259">
    <property type="entry name" value="YdcF-like"/>
    <property type="match status" value="1"/>
</dbReference>
<dbReference type="RefSeq" id="WP_283739211.1">
    <property type="nucleotide sequence ID" value="NZ_JASJEV010000001.1"/>
</dbReference>
<evidence type="ECO:0000259" key="2">
    <source>
        <dbReference type="Pfam" id="PF02698"/>
    </source>
</evidence>